<evidence type="ECO:0000256" key="2">
    <source>
        <dbReference type="ARBA" id="ARBA00010350"/>
    </source>
</evidence>
<feature type="transmembrane region" description="Helical" evidence="6">
    <location>
        <begin position="144"/>
        <end position="162"/>
    </location>
</feature>
<dbReference type="PANTHER" id="PTHR23291:SF50">
    <property type="entry name" value="PROTEIN LIFEGUARD 4"/>
    <property type="match status" value="1"/>
</dbReference>
<feature type="transmembrane region" description="Helical" evidence="6">
    <location>
        <begin position="90"/>
        <end position="108"/>
    </location>
</feature>
<dbReference type="AlphaFoldDB" id="A0A0M6W7S6"/>
<feature type="transmembrane region" description="Helical" evidence="6">
    <location>
        <begin position="208"/>
        <end position="231"/>
    </location>
</feature>
<comment type="subcellular location">
    <subcellularLocation>
        <location evidence="1">Membrane</location>
        <topology evidence="1">Multi-pass membrane protein</topology>
    </subcellularLocation>
</comment>
<evidence type="ECO:0000256" key="6">
    <source>
        <dbReference type="RuleBase" id="RU004379"/>
    </source>
</evidence>
<dbReference type="EMBL" id="CVRF01000003">
    <property type="protein sequence ID" value="CRK85954.1"/>
    <property type="molecule type" value="Genomic_DNA"/>
</dbReference>
<feature type="transmembrane region" description="Helical" evidence="6">
    <location>
        <begin position="168"/>
        <end position="187"/>
    </location>
</feature>
<gene>
    <name evidence="7" type="primary">ybhL</name>
    <name evidence="7" type="ORF">SOFFGTOCOR_0551</name>
</gene>
<protein>
    <submittedName>
        <fullName evidence="7">Inner membrane protein YbhL</fullName>
    </submittedName>
</protein>
<reference evidence="8" key="1">
    <citation type="submission" date="2015-05" db="EMBL/GenBank/DDBJ databases">
        <authorList>
            <person name="Manzano-Marin A."/>
        </authorList>
    </citation>
    <scope>NUCLEOTIDE SEQUENCE [LARGE SCALE GENOMIC DNA]</scope>
    <source>
        <strain evidence="8">officinalis</strain>
    </source>
</reference>
<keyword evidence="8" id="KW-1185">Reference proteome</keyword>
<dbReference type="PANTHER" id="PTHR23291">
    <property type="entry name" value="BAX INHIBITOR-RELATED"/>
    <property type="match status" value="1"/>
</dbReference>
<evidence type="ECO:0000256" key="4">
    <source>
        <dbReference type="ARBA" id="ARBA00022989"/>
    </source>
</evidence>
<evidence type="ECO:0000313" key="7">
    <source>
        <dbReference type="EMBL" id="CRK85954.1"/>
    </source>
</evidence>
<dbReference type="CDD" id="cd10432">
    <property type="entry name" value="BI-1-like_bacterial"/>
    <property type="match status" value="1"/>
</dbReference>
<evidence type="ECO:0000256" key="5">
    <source>
        <dbReference type="ARBA" id="ARBA00023136"/>
    </source>
</evidence>
<name>A0A0M6W7S6_9GAMM</name>
<dbReference type="Proteomes" id="UP000242301">
    <property type="component" value="Unassembled WGS sequence"/>
</dbReference>
<evidence type="ECO:0000256" key="3">
    <source>
        <dbReference type="ARBA" id="ARBA00022692"/>
    </source>
</evidence>
<evidence type="ECO:0000313" key="8">
    <source>
        <dbReference type="Proteomes" id="UP000242301"/>
    </source>
</evidence>
<feature type="transmembrane region" description="Helical" evidence="6">
    <location>
        <begin position="26"/>
        <end position="46"/>
    </location>
</feature>
<dbReference type="Pfam" id="PF01027">
    <property type="entry name" value="Bax1-I"/>
    <property type="match status" value="1"/>
</dbReference>
<dbReference type="InterPro" id="IPR006214">
    <property type="entry name" value="Bax_inhibitor_1-related"/>
</dbReference>
<sequence>MNQFDQRNYSIIQRVNTGVQSFLSQVYGWMVAGLLLTAFVAMYSLNSGIFITIATNNVLFFCMIIAELSLVMGLTFLLPKLSAALATGMFMLYSLLTGLTTSVVLAVYTGESIASTFVITAIMFGALSFYGYTTKRSLTGIGNFLFMALIGIVLTSIINIWMQSSAMHWMITYVGVLVIAVLTAYDTQKLKNMGLQINENDKEMMRKYSIMGALSLYLDFINLFLMLLRILDNRR</sequence>
<feature type="transmembrane region" description="Helical" evidence="6">
    <location>
        <begin position="58"/>
        <end position="78"/>
    </location>
</feature>
<organism evidence="7 8">
    <name type="scientific">Candidatus Providencia siddallii</name>
    <dbReference type="NCBI Taxonomy" id="1715285"/>
    <lineage>
        <taxon>Bacteria</taxon>
        <taxon>Pseudomonadati</taxon>
        <taxon>Pseudomonadota</taxon>
        <taxon>Gammaproteobacteria</taxon>
        <taxon>Enterobacterales</taxon>
        <taxon>Morganellaceae</taxon>
        <taxon>Providencia</taxon>
    </lineage>
</organism>
<proteinExistence type="inferred from homology"/>
<evidence type="ECO:0000256" key="1">
    <source>
        <dbReference type="ARBA" id="ARBA00004141"/>
    </source>
</evidence>
<comment type="similarity">
    <text evidence="2 6">Belongs to the BI1 family.</text>
</comment>
<keyword evidence="5 6" id="KW-0472">Membrane</keyword>
<keyword evidence="4 6" id="KW-1133">Transmembrane helix</keyword>
<accession>A0A0M6W7S6</accession>
<feature type="transmembrane region" description="Helical" evidence="6">
    <location>
        <begin position="114"/>
        <end position="132"/>
    </location>
</feature>
<dbReference type="GO" id="GO:0005886">
    <property type="term" value="C:plasma membrane"/>
    <property type="evidence" value="ECO:0007669"/>
    <property type="project" value="TreeGrafter"/>
</dbReference>
<keyword evidence="3 6" id="KW-0812">Transmembrane</keyword>